<dbReference type="InterPro" id="IPR040041">
    <property type="entry name" value="TMEM201"/>
</dbReference>
<feature type="transmembrane region" description="Helical" evidence="8">
    <location>
        <begin position="322"/>
        <end position="341"/>
    </location>
</feature>
<feature type="transmembrane region" description="Helical" evidence="8">
    <location>
        <begin position="296"/>
        <end position="316"/>
    </location>
</feature>
<protein>
    <recommendedName>
        <fullName evidence="9">Ima1 N-terminal domain-containing protein</fullName>
    </recommendedName>
</protein>
<gene>
    <name evidence="10" type="ORF">CAPTEDRAFT_188375</name>
</gene>
<proteinExistence type="inferred from homology"/>
<keyword evidence="6" id="KW-0539">Nucleus</keyword>
<accession>R7VI55</accession>
<evidence type="ECO:0000256" key="4">
    <source>
        <dbReference type="ARBA" id="ARBA00022989"/>
    </source>
</evidence>
<feature type="transmembrane region" description="Helical" evidence="8">
    <location>
        <begin position="12"/>
        <end position="29"/>
    </location>
</feature>
<evidence type="ECO:0000313" key="10">
    <source>
        <dbReference type="EMBL" id="ELU18533.1"/>
    </source>
</evidence>
<dbReference type="InterPro" id="IPR018617">
    <property type="entry name" value="Ima1_N"/>
</dbReference>
<evidence type="ECO:0000256" key="7">
    <source>
        <dbReference type="SAM" id="MobiDB-lite"/>
    </source>
</evidence>
<comment type="similarity">
    <text evidence="2">Belongs to the TMEM201 family.</text>
</comment>
<feature type="transmembrane region" description="Helical" evidence="8">
    <location>
        <begin position="263"/>
        <end position="284"/>
    </location>
</feature>
<keyword evidence="4 8" id="KW-1133">Transmembrane helix</keyword>
<dbReference type="OrthoDB" id="5966927at2759"/>
<sequence>MSDDAGFRSNVVIGSSALIAACVGGFGLYRTVRPYFHIKVTCWFCQSTTRVPYGNRNCWDCPQCEQYNGFTKDGDYNKPIPAQWSCDLNHPITAETKDRSPDHFNSGSDQLCEACNRNQLLKIRQLSNFVPYNEVNFNQEVTAYKAHLEQVYHLCLPCEIRVQRLLEQQDFTLAQKFESSLHSHNASLQESTYLEDSLHMREKHPSIYVSKLSSFIRLLNFFLSILLVLGLVRPGGDGMEEEDEEEEEEEEDLQGDVLHELRVHHLSLLIAGLSFSLLAIFLLGKQRVHGMDALAALSWLLTYMFHSPAVISLLPLDDYSQLQMTFAIICCMVSVCVIILPRRPHRPAIRMLKKRRSYQPNGSSSVQPTPPPPPQRTKKADPLDVFETLSIGEPSNQWGASEGPFKVFQGDTLLSRPQKDVMQCLGQRKPLIMPAKFTLQNNSGSNEPFKNDGLPNLFSDVRNRGLSSRIESDRASLFSVHRTPSQWGESSDEEVEEEGEMRMEEEPHVCPAVKRKKHTLLKQVFIGVFLGINIFIIFNFIYTHFNLYMNL</sequence>
<dbReference type="EnsemblMetazoa" id="CapteT188375">
    <property type="protein sequence ID" value="CapteP188375"/>
    <property type="gene ID" value="CapteG188375"/>
</dbReference>
<organism evidence="10">
    <name type="scientific">Capitella teleta</name>
    <name type="common">Polychaete worm</name>
    <dbReference type="NCBI Taxonomy" id="283909"/>
    <lineage>
        <taxon>Eukaryota</taxon>
        <taxon>Metazoa</taxon>
        <taxon>Spiralia</taxon>
        <taxon>Lophotrochozoa</taxon>
        <taxon>Annelida</taxon>
        <taxon>Polychaeta</taxon>
        <taxon>Sedentaria</taxon>
        <taxon>Scolecida</taxon>
        <taxon>Capitellidae</taxon>
        <taxon>Capitella</taxon>
    </lineage>
</organism>
<feature type="transmembrane region" description="Helical" evidence="8">
    <location>
        <begin position="215"/>
        <end position="232"/>
    </location>
</feature>
<dbReference type="HOGENOM" id="CLU_494535_0_0_1"/>
<evidence type="ECO:0000259" key="9">
    <source>
        <dbReference type="Pfam" id="PF09779"/>
    </source>
</evidence>
<dbReference type="PANTHER" id="PTHR28646:SF1">
    <property type="entry name" value="TRANSMEMBRANE PROTEIN 201"/>
    <property type="match status" value="1"/>
</dbReference>
<name>R7VI55_CAPTE</name>
<feature type="compositionally biased region" description="Polar residues" evidence="7">
    <location>
        <begin position="358"/>
        <end position="367"/>
    </location>
</feature>
<evidence type="ECO:0000313" key="12">
    <source>
        <dbReference type="Proteomes" id="UP000014760"/>
    </source>
</evidence>
<evidence type="ECO:0000256" key="5">
    <source>
        <dbReference type="ARBA" id="ARBA00023136"/>
    </source>
</evidence>
<evidence type="ECO:0000256" key="8">
    <source>
        <dbReference type="SAM" id="Phobius"/>
    </source>
</evidence>
<dbReference type="EMBL" id="KB291874">
    <property type="protein sequence ID" value="ELU18533.1"/>
    <property type="molecule type" value="Genomic_DNA"/>
</dbReference>
<feature type="transmembrane region" description="Helical" evidence="8">
    <location>
        <begin position="524"/>
        <end position="545"/>
    </location>
</feature>
<dbReference type="Proteomes" id="UP000014760">
    <property type="component" value="Unassembled WGS sequence"/>
</dbReference>
<dbReference type="PANTHER" id="PTHR28646">
    <property type="entry name" value="TRANSMEMBRANE PROTEIN 201"/>
    <property type="match status" value="1"/>
</dbReference>
<keyword evidence="12" id="KW-1185">Reference proteome</keyword>
<evidence type="ECO:0000313" key="11">
    <source>
        <dbReference type="EnsemblMetazoa" id="CapteP188375"/>
    </source>
</evidence>
<comment type="subcellular location">
    <subcellularLocation>
        <location evidence="1">Nucleus inner membrane</location>
        <topology evidence="1">Multi-pass membrane protein</topology>
    </subcellularLocation>
</comment>
<dbReference type="GO" id="GO:0005521">
    <property type="term" value="F:lamin binding"/>
    <property type="evidence" value="ECO:0007669"/>
    <property type="project" value="TreeGrafter"/>
</dbReference>
<dbReference type="Pfam" id="PF09779">
    <property type="entry name" value="Ima1_N"/>
    <property type="match status" value="1"/>
</dbReference>
<evidence type="ECO:0000256" key="6">
    <source>
        <dbReference type="ARBA" id="ARBA00023242"/>
    </source>
</evidence>
<evidence type="ECO:0000256" key="2">
    <source>
        <dbReference type="ARBA" id="ARBA00007600"/>
    </source>
</evidence>
<dbReference type="GO" id="GO:0051015">
    <property type="term" value="F:actin filament binding"/>
    <property type="evidence" value="ECO:0007669"/>
    <property type="project" value="TreeGrafter"/>
</dbReference>
<dbReference type="EMBL" id="AMQN01003782">
    <property type="status" value="NOT_ANNOTATED_CDS"/>
    <property type="molecule type" value="Genomic_DNA"/>
</dbReference>
<reference evidence="12" key="1">
    <citation type="submission" date="2012-12" db="EMBL/GenBank/DDBJ databases">
        <authorList>
            <person name="Hellsten U."/>
            <person name="Grimwood J."/>
            <person name="Chapman J.A."/>
            <person name="Shapiro H."/>
            <person name="Aerts A."/>
            <person name="Otillar R.P."/>
            <person name="Terry A.Y."/>
            <person name="Boore J.L."/>
            <person name="Simakov O."/>
            <person name="Marletaz F."/>
            <person name="Cho S.-J."/>
            <person name="Edsinger-Gonzales E."/>
            <person name="Havlak P."/>
            <person name="Kuo D.-H."/>
            <person name="Larsson T."/>
            <person name="Lv J."/>
            <person name="Arendt D."/>
            <person name="Savage R."/>
            <person name="Osoegawa K."/>
            <person name="de Jong P."/>
            <person name="Lindberg D.R."/>
            <person name="Seaver E.C."/>
            <person name="Weisblat D.A."/>
            <person name="Putnam N.H."/>
            <person name="Grigoriev I.V."/>
            <person name="Rokhsar D.S."/>
        </authorList>
    </citation>
    <scope>NUCLEOTIDE SEQUENCE</scope>
    <source>
        <strain evidence="12">I ESC-2004</strain>
    </source>
</reference>
<evidence type="ECO:0000256" key="3">
    <source>
        <dbReference type="ARBA" id="ARBA00022692"/>
    </source>
</evidence>
<dbReference type="AlphaFoldDB" id="R7VI55"/>
<dbReference type="GO" id="GO:0005637">
    <property type="term" value="C:nuclear inner membrane"/>
    <property type="evidence" value="ECO:0007669"/>
    <property type="project" value="UniProtKB-SubCell"/>
</dbReference>
<reference evidence="10 12" key="2">
    <citation type="journal article" date="2013" name="Nature">
        <title>Insights into bilaterian evolution from three spiralian genomes.</title>
        <authorList>
            <person name="Simakov O."/>
            <person name="Marletaz F."/>
            <person name="Cho S.J."/>
            <person name="Edsinger-Gonzales E."/>
            <person name="Havlak P."/>
            <person name="Hellsten U."/>
            <person name="Kuo D.H."/>
            <person name="Larsson T."/>
            <person name="Lv J."/>
            <person name="Arendt D."/>
            <person name="Savage R."/>
            <person name="Osoegawa K."/>
            <person name="de Jong P."/>
            <person name="Grimwood J."/>
            <person name="Chapman J.A."/>
            <person name="Shapiro H."/>
            <person name="Aerts A."/>
            <person name="Otillar R.P."/>
            <person name="Terry A.Y."/>
            <person name="Boore J.L."/>
            <person name="Grigoriev I.V."/>
            <person name="Lindberg D.R."/>
            <person name="Seaver E.C."/>
            <person name="Weisblat D.A."/>
            <person name="Putnam N.H."/>
            <person name="Rokhsar D.S."/>
        </authorList>
    </citation>
    <scope>NUCLEOTIDE SEQUENCE</scope>
    <source>
        <strain evidence="10 12">I ESC-2004</strain>
    </source>
</reference>
<dbReference type="STRING" id="283909.R7VI55"/>
<evidence type="ECO:0000256" key="1">
    <source>
        <dbReference type="ARBA" id="ARBA00004473"/>
    </source>
</evidence>
<dbReference type="GO" id="GO:0030473">
    <property type="term" value="P:nuclear migration along microtubule"/>
    <property type="evidence" value="ECO:0007669"/>
    <property type="project" value="TreeGrafter"/>
</dbReference>
<keyword evidence="5 8" id="KW-0472">Membrane</keyword>
<reference evidence="11" key="3">
    <citation type="submission" date="2015-06" db="UniProtKB">
        <authorList>
            <consortium name="EnsemblMetazoa"/>
        </authorList>
    </citation>
    <scope>IDENTIFICATION</scope>
</reference>
<keyword evidence="3 8" id="KW-0812">Transmembrane</keyword>
<feature type="region of interest" description="Disordered" evidence="7">
    <location>
        <begin position="355"/>
        <end position="380"/>
    </location>
</feature>
<feature type="domain" description="Ima1 N-terminal" evidence="9">
    <location>
        <begin position="40"/>
        <end position="162"/>
    </location>
</feature>